<keyword evidence="3" id="KW-1185">Reference proteome</keyword>
<evidence type="ECO:0000313" key="3">
    <source>
        <dbReference type="Proteomes" id="UP000485058"/>
    </source>
</evidence>
<feature type="compositionally biased region" description="Polar residues" evidence="1">
    <location>
        <begin position="63"/>
        <end position="74"/>
    </location>
</feature>
<accession>A0A699YGA7</accession>
<dbReference type="AlphaFoldDB" id="A0A699YGA7"/>
<evidence type="ECO:0000256" key="1">
    <source>
        <dbReference type="SAM" id="MobiDB-lite"/>
    </source>
</evidence>
<organism evidence="2 3">
    <name type="scientific">Haematococcus lacustris</name>
    <name type="common">Green alga</name>
    <name type="synonym">Haematococcus pluvialis</name>
    <dbReference type="NCBI Taxonomy" id="44745"/>
    <lineage>
        <taxon>Eukaryota</taxon>
        <taxon>Viridiplantae</taxon>
        <taxon>Chlorophyta</taxon>
        <taxon>core chlorophytes</taxon>
        <taxon>Chlorophyceae</taxon>
        <taxon>CS clade</taxon>
        <taxon>Chlamydomonadales</taxon>
        <taxon>Haematococcaceae</taxon>
        <taxon>Haematococcus</taxon>
    </lineage>
</organism>
<reference evidence="2 3" key="1">
    <citation type="submission" date="2020-02" db="EMBL/GenBank/DDBJ databases">
        <title>Draft genome sequence of Haematococcus lacustris strain NIES-144.</title>
        <authorList>
            <person name="Morimoto D."/>
            <person name="Nakagawa S."/>
            <person name="Yoshida T."/>
            <person name="Sawayama S."/>
        </authorList>
    </citation>
    <scope>NUCLEOTIDE SEQUENCE [LARGE SCALE GENOMIC DNA]</scope>
    <source>
        <strain evidence="2 3">NIES-144</strain>
    </source>
</reference>
<protein>
    <submittedName>
        <fullName evidence="2">Uncharacterized protein</fullName>
    </submittedName>
</protein>
<sequence>MVVRWHEWHTRKCAAQPCGRGAQTSLLDRVAVPSTKLSAVSPNVAALLERANLQHNVDEPPSRASTAAQRSGHPQPQHGATVPLGLFLDQLHAGWSTGRSAAGTIRAAEYSRERCWAGGWWRWQVVKTLGGWRRYEAVLEVGVPLHPPRAVLCYAPQS</sequence>
<name>A0A699YGA7_HAELA</name>
<dbReference type="EMBL" id="BLLF01000213">
    <property type="protein sequence ID" value="GFH09157.1"/>
    <property type="molecule type" value="Genomic_DNA"/>
</dbReference>
<evidence type="ECO:0000313" key="2">
    <source>
        <dbReference type="EMBL" id="GFH09157.1"/>
    </source>
</evidence>
<gene>
    <name evidence="2" type="ORF">HaLaN_04252</name>
</gene>
<dbReference type="Proteomes" id="UP000485058">
    <property type="component" value="Unassembled WGS sequence"/>
</dbReference>
<feature type="region of interest" description="Disordered" evidence="1">
    <location>
        <begin position="55"/>
        <end position="79"/>
    </location>
</feature>
<proteinExistence type="predicted"/>
<comment type="caution">
    <text evidence="2">The sequence shown here is derived from an EMBL/GenBank/DDBJ whole genome shotgun (WGS) entry which is preliminary data.</text>
</comment>